<evidence type="ECO:0000313" key="5">
    <source>
        <dbReference type="Proteomes" id="UP000009183"/>
    </source>
</evidence>
<dbReference type="Pfam" id="PF24670">
    <property type="entry name" value="DUF7653"/>
    <property type="match status" value="1"/>
</dbReference>
<keyword evidence="1" id="KW-0175">Coiled coil</keyword>
<dbReference type="PANTHER" id="PTHR47491:SF5">
    <property type="entry name" value="CAP-GLY DOMAIN LINKER"/>
    <property type="match status" value="1"/>
</dbReference>
<protein>
    <recommendedName>
        <fullName evidence="3">DUF7653 domain-containing protein</fullName>
    </recommendedName>
</protein>
<dbReference type="OrthoDB" id="1938127at2759"/>
<feature type="region of interest" description="Disordered" evidence="2">
    <location>
        <begin position="184"/>
        <end position="227"/>
    </location>
</feature>
<feature type="coiled-coil region" evidence="1">
    <location>
        <begin position="827"/>
        <end position="861"/>
    </location>
</feature>
<dbReference type="HOGENOM" id="CLU_014469_0_0_1"/>
<dbReference type="InParanoid" id="F6HC23"/>
<feature type="compositionally biased region" description="Polar residues" evidence="2">
    <location>
        <begin position="184"/>
        <end position="195"/>
    </location>
</feature>
<feature type="coiled-coil region" evidence="1">
    <location>
        <begin position="415"/>
        <end position="566"/>
    </location>
</feature>
<feature type="compositionally biased region" description="Polar residues" evidence="2">
    <location>
        <begin position="95"/>
        <end position="113"/>
    </location>
</feature>
<feature type="compositionally biased region" description="Basic and acidic residues" evidence="2">
    <location>
        <begin position="118"/>
        <end position="141"/>
    </location>
</feature>
<dbReference type="InterPro" id="IPR056070">
    <property type="entry name" value="DUF7653"/>
</dbReference>
<feature type="region of interest" description="Disordered" evidence="2">
    <location>
        <begin position="1"/>
        <end position="164"/>
    </location>
</feature>
<dbReference type="PANTHER" id="PTHR47491">
    <property type="entry name" value="CAP-GLY DOMAIN LINKER"/>
    <property type="match status" value="1"/>
</dbReference>
<evidence type="ECO:0000256" key="2">
    <source>
        <dbReference type="SAM" id="MobiDB-lite"/>
    </source>
</evidence>
<organism evidence="4 5">
    <name type="scientific">Vitis vinifera</name>
    <name type="common">Grape</name>
    <dbReference type="NCBI Taxonomy" id="29760"/>
    <lineage>
        <taxon>Eukaryota</taxon>
        <taxon>Viridiplantae</taxon>
        <taxon>Streptophyta</taxon>
        <taxon>Embryophyta</taxon>
        <taxon>Tracheophyta</taxon>
        <taxon>Spermatophyta</taxon>
        <taxon>Magnoliopsida</taxon>
        <taxon>eudicotyledons</taxon>
        <taxon>Gunneridae</taxon>
        <taxon>Pentapetalae</taxon>
        <taxon>rosids</taxon>
        <taxon>Vitales</taxon>
        <taxon>Vitaceae</taxon>
        <taxon>Viteae</taxon>
        <taxon>Vitis</taxon>
    </lineage>
</organism>
<dbReference type="AlphaFoldDB" id="F6HC23"/>
<keyword evidence="5" id="KW-1185">Reference proteome</keyword>
<dbReference type="ExpressionAtlas" id="F6HC23">
    <property type="expression patterns" value="baseline"/>
</dbReference>
<dbReference type="EMBL" id="FN595514">
    <property type="protein sequence ID" value="CCB49761.1"/>
    <property type="molecule type" value="Genomic_DNA"/>
</dbReference>
<dbReference type="PaxDb" id="29760-VIT_13s0067g03550.t01"/>
<reference evidence="5" key="1">
    <citation type="journal article" date="2007" name="Nature">
        <title>The grapevine genome sequence suggests ancestral hexaploidization in major angiosperm phyla.</title>
        <authorList>
            <consortium name="The French-Italian Public Consortium for Grapevine Genome Characterization."/>
            <person name="Jaillon O."/>
            <person name="Aury J.-M."/>
            <person name="Noel B."/>
            <person name="Policriti A."/>
            <person name="Clepet C."/>
            <person name="Casagrande A."/>
            <person name="Choisne N."/>
            <person name="Aubourg S."/>
            <person name="Vitulo N."/>
            <person name="Jubin C."/>
            <person name="Vezzi A."/>
            <person name="Legeai F."/>
            <person name="Hugueney P."/>
            <person name="Dasilva C."/>
            <person name="Horner D."/>
            <person name="Mica E."/>
            <person name="Jublot D."/>
            <person name="Poulain J."/>
            <person name="Bruyere C."/>
            <person name="Billault A."/>
            <person name="Segurens B."/>
            <person name="Gouyvenoux M."/>
            <person name="Ugarte E."/>
            <person name="Cattonaro F."/>
            <person name="Anthouard V."/>
            <person name="Vico V."/>
            <person name="Del Fabbro C."/>
            <person name="Alaux M."/>
            <person name="Di Gaspero G."/>
            <person name="Dumas V."/>
            <person name="Felice N."/>
            <person name="Paillard S."/>
            <person name="Juman I."/>
            <person name="Moroldo M."/>
            <person name="Scalabrin S."/>
            <person name="Canaguier A."/>
            <person name="Le Clainche I."/>
            <person name="Malacrida G."/>
            <person name="Durand E."/>
            <person name="Pesole G."/>
            <person name="Laucou V."/>
            <person name="Chatelet P."/>
            <person name="Merdinoglu D."/>
            <person name="Delledonne M."/>
            <person name="Pezzotti M."/>
            <person name="Lecharny A."/>
            <person name="Scarpelli C."/>
            <person name="Artiguenave F."/>
            <person name="Pe M.E."/>
            <person name="Valle G."/>
            <person name="Morgante M."/>
            <person name="Caboche M."/>
            <person name="Adam-Blondon A.-F."/>
            <person name="Weissenbach J."/>
            <person name="Quetier F."/>
            <person name="Wincker P."/>
        </authorList>
    </citation>
    <scope>NUCLEOTIDE SEQUENCE [LARGE SCALE GENOMIC DNA]</scope>
    <source>
        <strain evidence="5">cv. Pinot noir / PN40024</strain>
    </source>
</reference>
<proteinExistence type="predicted"/>
<dbReference type="STRING" id="29760.F6HC23"/>
<dbReference type="FunCoup" id="F6HC23">
    <property type="interactions" value="734"/>
</dbReference>
<feature type="coiled-coil region" evidence="1">
    <location>
        <begin position="890"/>
        <end position="917"/>
    </location>
</feature>
<sequence>MKKLFFFRSSAPNSGNSNAVPQPATDKQVYWENPSETGMNSDKVENSYRNPKGLFSKAQKHTSESQSSGPSALRRSRSFSSPAFHGGGLEPRNWSCLSDQSRSPSSNTSVQPHSSRRCTPERQSKGKQFEAEVMRNAHGLERPGSAGSSRAGNDFSESSSFCSSNVSGKVLDRFIDGEQQQEMSRLKNSYSQKNHAGNGNGGGRRPPRVQYTAPTSPTDSMKENPRSCLFGETVGTRLYFSSRDWAENGFGHESPRKLAKNVIERLSQSHVLHKTSSTNYDSDIPITIEDIYGESLNGCPGSNSDGVAQKVYPLDGPYEAIDGYDGKNFSGSHKQNNFLADNCGCWNHAETKDDMDVELHRASKEAEERVALLSEELEQESFLRDGGFGLPALIQTIRDLTEERMNLALEVSSLLQHRIAERAAAKEELKVAKAELDARTRRLEREKNELQSGLEKELDRRSSDWSFKLEKYQSEEQRLRDRVRELAEQNVSLQREVSSFNEREAESRRLITYSESQTKDLTARAKETMEKNQGLQQNLSELKEKYRAAEEDRDCFKRNYEEKEEEGKELHKSITRLLRTCSEQEKTIDGLRQGLSEAIGKNDKQIGKLQSEQMRLTGVEQALRREVESYRLEIDSLRHENISLLSRLKGNGKEGAYFTFKLDQELLTRICCLQNQGLSLLNESTQLCSKLLDFIKGKARQIVEAKQGIEVINKGLDGQFVVESGMKIQGFKRGIESLTRSLQTMSALLHEKPNPAFKPRSQSAEDDRLNQLNEQTSEDIIKFELKAEALLTNLLREKLYSKELEVEQLRAELAAVVRGNDILRTEVQNTQDDLSCATHKLKDLELQMPKKDENINRLRTDFEESTKQLTIMKGILSKVSGERDLMWEEVKQCSEKNMLLNAEVNVLKKKIEALDEDLLLKEGQITILKDSLGNKPFDPFASLDSTREFLLELSQSQLSMSSFPGKPGGHGRWVGVCRLRKK</sequence>
<dbReference type="eggNOG" id="ENOG502QRQM">
    <property type="taxonomic scope" value="Eukaryota"/>
</dbReference>
<evidence type="ECO:0000259" key="3">
    <source>
        <dbReference type="Pfam" id="PF24670"/>
    </source>
</evidence>
<evidence type="ECO:0000313" key="4">
    <source>
        <dbReference type="EMBL" id="CCB49761.1"/>
    </source>
</evidence>
<feature type="compositionally biased region" description="Polar residues" evidence="2">
    <location>
        <begin position="10"/>
        <end position="20"/>
    </location>
</feature>
<feature type="domain" description="DUF7653" evidence="3">
    <location>
        <begin position="621"/>
        <end position="752"/>
    </location>
</feature>
<accession>F6HC23</accession>
<name>F6HC23_VITVI</name>
<evidence type="ECO:0000256" key="1">
    <source>
        <dbReference type="SAM" id="Coils"/>
    </source>
</evidence>
<gene>
    <name evidence="4" type="ordered locus">VIT_13s0067g03550</name>
</gene>
<dbReference type="Proteomes" id="UP000009183">
    <property type="component" value="Chromosome 13"/>
</dbReference>